<sequence>MQTGELRAGPVVGSVTTSESPVLYVLSFSFLGQVIAILEALGAIICLFRSQV</sequence>
<dbReference type="EMBL" id="JAGTJQ010000010">
    <property type="protein sequence ID" value="KAH7021595.1"/>
    <property type="molecule type" value="Genomic_DNA"/>
</dbReference>
<evidence type="ECO:0000256" key="1">
    <source>
        <dbReference type="SAM" id="Phobius"/>
    </source>
</evidence>
<name>A0A9P9BIH7_9PEZI</name>
<gene>
    <name evidence="2" type="ORF">B0I36DRAFT_334827</name>
</gene>
<dbReference type="RefSeq" id="XP_046007796.1">
    <property type="nucleotide sequence ID" value="XM_046155390.1"/>
</dbReference>
<dbReference type="AlphaFoldDB" id="A0A9P9BIH7"/>
<dbReference type="OrthoDB" id="3868412at2759"/>
<evidence type="ECO:0000313" key="3">
    <source>
        <dbReference type="Proteomes" id="UP000756346"/>
    </source>
</evidence>
<feature type="transmembrane region" description="Helical" evidence="1">
    <location>
        <begin position="22"/>
        <end position="48"/>
    </location>
</feature>
<keyword evidence="1" id="KW-1133">Transmembrane helix</keyword>
<reference evidence="2" key="1">
    <citation type="journal article" date="2021" name="Nat. Commun.">
        <title>Genetic determinants of endophytism in the Arabidopsis root mycobiome.</title>
        <authorList>
            <person name="Mesny F."/>
            <person name="Miyauchi S."/>
            <person name="Thiergart T."/>
            <person name="Pickel B."/>
            <person name="Atanasova L."/>
            <person name="Karlsson M."/>
            <person name="Huettel B."/>
            <person name="Barry K.W."/>
            <person name="Haridas S."/>
            <person name="Chen C."/>
            <person name="Bauer D."/>
            <person name="Andreopoulos W."/>
            <person name="Pangilinan J."/>
            <person name="LaButti K."/>
            <person name="Riley R."/>
            <person name="Lipzen A."/>
            <person name="Clum A."/>
            <person name="Drula E."/>
            <person name="Henrissat B."/>
            <person name="Kohler A."/>
            <person name="Grigoriev I.V."/>
            <person name="Martin F.M."/>
            <person name="Hacquard S."/>
        </authorList>
    </citation>
    <scope>NUCLEOTIDE SEQUENCE</scope>
    <source>
        <strain evidence="2">MPI-CAGE-CH-0230</strain>
    </source>
</reference>
<proteinExistence type="predicted"/>
<evidence type="ECO:0000313" key="2">
    <source>
        <dbReference type="EMBL" id="KAH7021595.1"/>
    </source>
</evidence>
<dbReference type="GeneID" id="70184936"/>
<protein>
    <submittedName>
        <fullName evidence="2">Uncharacterized protein</fullName>
    </submittedName>
</protein>
<organism evidence="2 3">
    <name type="scientific">Microdochium trichocladiopsis</name>
    <dbReference type="NCBI Taxonomy" id="1682393"/>
    <lineage>
        <taxon>Eukaryota</taxon>
        <taxon>Fungi</taxon>
        <taxon>Dikarya</taxon>
        <taxon>Ascomycota</taxon>
        <taxon>Pezizomycotina</taxon>
        <taxon>Sordariomycetes</taxon>
        <taxon>Xylariomycetidae</taxon>
        <taxon>Xylariales</taxon>
        <taxon>Microdochiaceae</taxon>
        <taxon>Microdochium</taxon>
    </lineage>
</organism>
<dbReference type="Proteomes" id="UP000756346">
    <property type="component" value="Unassembled WGS sequence"/>
</dbReference>
<comment type="caution">
    <text evidence="2">The sequence shown here is derived from an EMBL/GenBank/DDBJ whole genome shotgun (WGS) entry which is preliminary data.</text>
</comment>
<accession>A0A9P9BIH7</accession>
<keyword evidence="1" id="KW-0472">Membrane</keyword>
<keyword evidence="3" id="KW-1185">Reference proteome</keyword>
<keyword evidence="1" id="KW-0812">Transmembrane</keyword>